<dbReference type="PANTHER" id="PTHR35332">
    <property type="entry name" value="REGULATION OF ENOLASE PROTEIN 1"/>
    <property type="match status" value="1"/>
</dbReference>
<dbReference type="OrthoDB" id="42525at2759"/>
<protein>
    <recommendedName>
        <fullName evidence="3">DUF1349 domain-containing protein</fullName>
    </recommendedName>
</protein>
<evidence type="ECO:0008006" key="3">
    <source>
        <dbReference type="Google" id="ProtNLM"/>
    </source>
</evidence>
<dbReference type="PIRSF" id="PIRSF022704">
    <property type="entry name" value="UCP022704"/>
    <property type="match status" value="1"/>
</dbReference>
<reference evidence="1" key="1">
    <citation type="submission" date="2021-12" db="EMBL/GenBank/DDBJ databases">
        <authorList>
            <person name="King R."/>
        </authorList>
    </citation>
    <scope>NUCLEOTIDE SEQUENCE</scope>
</reference>
<dbReference type="AlphaFoldDB" id="A0A9P0FWN5"/>
<proteinExistence type="predicted"/>
<dbReference type="InterPro" id="IPR015987">
    <property type="entry name" value="UCP022704"/>
</dbReference>
<dbReference type="Proteomes" id="UP001154114">
    <property type="component" value="Chromosome 26"/>
</dbReference>
<sequence length="200" mass="23077">MESKNFSQLKLEDFKWINEPKEWKVTDNAVEMTTGYETDFWRETYVKFIKNDGHLFGVEIKDDFTFTACIEADYSELYDQAGLMIYWDETHWLKAGIEYNDGAPVMSSVLTNGVSDWGSGIFSGNPRKFYLRVTRKDDVICVKYSTDNKLWLLLRMCPMKVMNKPCLVGPMSCTPKRAGLKVKYSEMSVTVPAEDILHSN</sequence>
<dbReference type="Pfam" id="PF07081">
    <property type="entry name" value="DUF1349"/>
    <property type="match status" value="1"/>
</dbReference>
<dbReference type="Gene3D" id="2.60.120.200">
    <property type="match status" value="1"/>
</dbReference>
<gene>
    <name evidence="1" type="ORF">CINC_LOCUS8416</name>
</gene>
<evidence type="ECO:0000313" key="1">
    <source>
        <dbReference type="EMBL" id="CAH0598776.1"/>
    </source>
</evidence>
<organism evidence="1 2">
    <name type="scientific">Chrysodeixis includens</name>
    <name type="common">Soybean looper</name>
    <name type="synonym">Pseudoplusia includens</name>
    <dbReference type="NCBI Taxonomy" id="689277"/>
    <lineage>
        <taxon>Eukaryota</taxon>
        <taxon>Metazoa</taxon>
        <taxon>Ecdysozoa</taxon>
        <taxon>Arthropoda</taxon>
        <taxon>Hexapoda</taxon>
        <taxon>Insecta</taxon>
        <taxon>Pterygota</taxon>
        <taxon>Neoptera</taxon>
        <taxon>Endopterygota</taxon>
        <taxon>Lepidoptera</taxon>
        <taxon>Glossata</taxon>
        <taxon>Ditrysia</taxon>
        <taxon>Noctuoidea</taxon>
        <taxon>Noctuidae</taxon>
        <taxon>Plusiinae</taxon>
        <taxon>Chrysodeixis</taxon>
    </lineage>
</organism>
<accession>A0A9P0FWN5</accession>
<dbReference type="InterPro" id="IPR009784">
    <property type="entry name" value="DUF1349"/>
</dbReference>
<dbReference type="InterPro" id="IPR013320">
    <property type="entry name" value="ConA-like_dom_sf"/>
</dbReference>
<dbReference type="SUPFAM" id="SSF49899">
    <property type="entry name" value="Concanavalin A-like lectins/glucanases"/>
    <property type="match status" value="1"/>
</dbReference>
<dbReference type="PANTHER" id="PTHR35332:SF2">
    <property type="entry name" value="REGULATION OF ENOLASE PROTEIN 1"/>
    <property type="match status" value="1"/>
</dbReference>
<name>A0A9P0FWN5_CHRIL</name>
<evidence type="ECO:0000313" key="2">
    <source>
        <dbReference type="Proteomes" id="UP001154114"/>
    </source>
</evidence>
<keyword evidence="2" id="KW-1185">Reference proteome</keyword>
<dbReference type="EMBL" id="LR824029">
    <property type="protein sequence ID" value="CAH0598776.1"/>
    <property type="molecule type" value="Genomic_DNA"/>
</dbReference>